<name>A0A1R3VUT8_9GAMM</name>
<keyword evidence="3" id="KW-1185">Reference proteome</keyword>
<dbReference type="Proteomes" id="UP000223759">
    <property type="component" value="Unassembled WGS sequence"/>
</dbReference>
<gene>
    <name evidence="2" type="ORF">SAMN05216526_0903</name>
</gene>
<dbReference type="OrthoDB" id="8559928at2"/>
<dbReference type="AlphaFoldDB" id="A0A1R3VUT8"/>
<dbReference type="Pfam" id="PF05751">
    <property type="entry name" value="FixH"/>
    <property type="match status" value="1"/>
</dbReference>
<dbReference type="STRING" id="233100.SAMN05216526_0903"/>
<protein>
    <submittedName>
        <fullName evidence="2">Nitrogen fixation protein FixH</fullName>
    </submittedName>
</protein>
<keyword evidence="1" id="KW-0812">Transmembrane</keyword>
<accession>A0A1R3VUT8</accession>
<sequence>MDSLVLSLSSGVAAAALLFFVLYRFTQLRAYQVSVTVLVAVMLVYIPISIVFWQGADVFAIHFALYFITPYGLGMIMSQLESQKARGEKPGFRIRFHWAPATIIGFFMVIATVNGILLTVAHQGMPSNLVGRILPEPRSGGQEVTSFFPGFAAHISTRNQALAVTYLEQAQIQAERGWQVRQGWIEVPRRDEPAVFQVEVVDRYGDPVRGAYVSGEFMRPSDERRDQEFQMREVGPGVYQVELTLTMPGRWDLLLQVVRGSELHEMRSYTAVRQG</sequence>
<feature type="transmembrane region" description="Helical" evidence="1">
    <location>
        <begin position="6"/>
        <end position="23"/>
    </location>
</feature>
<feature type="transmembrane region" description="Helical" evidence="1">
    <location>
        <begin position="35"/>
        <end position="53"/>
    </location>
</feature>
<evidence type="ECO:0000313" key="2">
    <source>
        <dbReference type="EMBL" id="SIT68655.1"/>
    </source>
</evidence>
<evidence type="ECO:0000313" key="3">
    <source>
        <dbReference type="Proteomes" id="UP000223759"/>
    </source>
</evidence>
<proteinExistence type="predicted"/>
<reference evidence="2 3" key="1">
    <citation type="submission" date="2017-01" db="EMBL/GenBank/DDBJ databases">
        <authorList>
            <person name="Mah S.A."/>
            <person name="Swanson W.J."/>
            <person name="Moy G.W."/>
            <person name="Vacquier V.D."/>
        </authorList>
    </citation>
    <scope>NUCLEOTIDE SEQUENCE [LARGE SCALE GENOMIC DNA]</scope>
    <source>
        <strain evidence="2 3">M9</strain>
    </source>
</reference>
<dbReference type="EMBL" id="FTPK01000002">
    <property type="protein sequence ID" value="SIT68655.1"/>
    <property type="molecule type" value="Genomic_DNA"/>
</dbReference>
<dbReference type="InterPro" id="IPR008620">
    <property type="entry name" value="FixH"/>
</dbReference>
<organism evidence="2 3">
    <name type="scientific">Ectothiorhodosinus mongolicus</name>
    <dbReference type="NCBI Taxonomy" id="233100"/>
    <lineage>
        <taxon>Bacteria</taxon>
        <taxon>Pseudomonadati</taxon>
        <taxon>Pseudomonadota</taxon>
        <taxon>Gammaproteobacteria</taxon>
        <taxon>Chromatiales</taxon>
        <taxon>Ectothiorhodospiraceae</taxon>
        <taxon>Ectothiorhodosinus</taxon>
    </lineage>
</organism>
<feature type="transmembrane region" description="Helical" evidence="1">
    <location>
        <begin position="59"/>
        <end position="77"/>
    </location>
</feature>
<keyword evidence="1" id="KW-1133">Transmembrane helix</keyword>
<feature type="transmembrane region" description="Helical" evidence="1">
    <location>
        <begin position="98"/>
        <end position="121"/>
    </location>
</feature>
<evidence type="ECO:0000256" key="1">
    <source>
        <dbReference type="SAM" id="Phobius"/>
    </source>
</evidence>
<keyword evidence="1" id="KW-0472">Membrane</keyword>
<dbReference type="RefSeq" id="WP_076755342.1">
    <property type="nucleotide sequence ID" value="NZ_CP023018.1"/>
</dbReference>